<dbReference type="SUPFAM" id="SSF109998">
    <property type="entry name" value="Triger factor/SurA peptide-binding domain-like"/>
    <property type="match status" value="1"/>
</dbReference>
<gene>
    <name evidence="3" type="ORF">CJ192_02000</name>
</gene>
<dbReference type="PANTHER" id="PTHR47245">
    <property type="entry name" value="PEPTIDYLPROLYL ISOMERASE"/>
    <property type="match status" value="1"/>
</dbReference>
<dbReference type="Gene3D" id="3.10.50.40">
    <property type="match status" value="1"/>
</dbReference>
<dbReference type="Proteomes" id="UP000235658">
    <property type="component" value="Unassembled WGS sequence"/>
</dbReference>
<dbReference type="PROSITE" id="PS50198">
    <property type="entry name" value="PPIC_PPIASE_2"/>
    <property type="match status" value="1"/>
</dbReference>
<dbReference type="AlphaFoldDB" id="A0A2N6UL29"/>
<dbReference type="InterPro" id="IPR027304">
    <property type="entry name" value="Trigger_fact/SurA_dom_sf"/>
</dbReference>
<dbReference type="RefSeq" id="WP_102197574.1">
    <property type="nucleotide sequence ID" value="NZ_CAUPDS010000001.1"/>
</dbReference>
<evidence type="ECO:0000313" key="4">
    <source>
        <dbReference type="Proteomes" id="UP000235658"/>
    </source>
</evidence>
<dbReference type="InterPro" id="IPR046357">
    <property type="entry name" value="PPIase_dom_sf"/>
</dbReference>
<dbReference type="InterPro" id="IPR050245">
    <property type="entry name" value="PrsA_foldase"/>
</dbReference>
<evidence type="ECO:0000256" key="1">
    <source>
        <dbReference type="PROSITE-ProRule" id="PRU00278"/>
    </source>
</evidence>
<dbReference type="SUPFAM" id="SSF54534">
    <property type="entry name" value="FKBP-like"/>
    <property type="match status" value="1"/>
</dbReference>
<dbReference type="GO" id="GO:0003755">
    <property type="term" value="F:peptidyl-prolyl cis-trans isomerase activity"/>
    <property type="evidence" value="ECO:0007669"/>
    <property type="project" value="UniProtKB-KW"/>
</dbReference>
<keyword evidence="1" id="KW-0697">Rotamase</keyword>
<feature type="domain" description="PpiC" evidence="2">
    <location>
        <begin position="114"/>
        <end position="202"/>
    </location>
</feature>
<dbReference type="GeneID" id="84577950"/>
<comment type="caution">
    <text evidence="3">The sequence shown here is derived from an EMBL/GenBank/DDBJ whole genome shotgun (WGS) entry which is preliminary data.</text>
</comment>
<dbReference type="InterPro" id="IPR000297">
    <property type="entry name" value="PPIase_PpiC"/>
</dbReference>
<sequence length="248" mass="28803">MTEKQNEILAEVNGKKISQKDVVSFITQMQGGQQFLNPQGIHQIADELVNQELMYIDAIENKLDQDKEFTDQVKLTKENMLKNYAMHLLFKDIKVSDDELKEYYDNNKEVIKQPKTYKASHILVDSEDEANKILEEIKAGLEFEKAADKYSTDKASKGGDLGEFPQGAMVKEFEEALDKLDEGEISKPVKSQFGYHIIKLDHTHDAHLPEFDEIKDRIHDTLLMIKRQEKYLEKTNKIKEKVDVKKYY</sequence>
<proteinExistence type="predicted"/>
<keyword evidence="1 3" id="KW-0413">Isomerase</keyword>
<name>A0A2N6UL29_9FIRM</name>
<dbReference type="PANTHER" id="PTHR47245:SF2">
    <property type="entry name" value="PEPTIDYL-PROLYL CIS-TRANS ISOMERASE HP_0175-RELATED"/>
    <property type="match status" value="1"/>
</dbReference>
<dbReference type="Pfam" id="PF13145">
    <property type="entry name" value="Rotamase_2"/>
    <property type="match status" value="1"/>
</dbReference>
<protein>
    <submittedName>
        <fullName evidence="3">Peptidylprolyl isomerase</fullName>
    </submittedName>
</protein>
<evidence type="ECO:0000313" key="3">
    <source>
        <dbReference type="EMBL" id="PMC82525.1"/>
    </source>
</evidence>
<dbReference type="Gene3D" id="1.10.8.1040">
    <property type="match status" value="1"/>
</dbReference>
<evidence type="ECO:0000259" key="2">
    <source>
        <dbReference type="PROSITE" id="PS50198"/>
    </source>
</evidence>
<dbReference type="EMBL" id="PNHP01000001">
    <property type="protein sequence ID" value="PMC82525.1"/>
    <property type="molecule type" value="Genomic_DNA"/>
</dbReference>
<accession>A0A2N6UL29</accession>
<reference evidence="3 4" key="1">
    <citation type="submission" date="2017-09" db="EMBL/GenBank/DDBJ databases">
        <title>Bacterial strain isolated from the female urinary microbiota.</title>
        <authorList>
            <person name="Thomas-White K."/>
            <person name="Kumar N."/>
            <person name="Forster S."/>
            <person name="Putonti C."/>
            <person name="Lawley T."/>
            <person name="Wolfe A.J."/>
        </authorList>
    </citation>
    <scope>NUCLEOTIDE SEQUENCE [LARGE SCALE GENOMIC DNA]</scope>
    <source>
        <strain evidence="3 4">UMB0204</strain>
    </source>
</reference>
<organism evidence="3 4">
    <name type="scientific">Anaerococcus hydrogenalis</name>
    <dbReference type="NCBI Taxonomy" id="33029"/>
    <lineage>
        <taxon>Bacteria</taxon>
        <taxon>Bacillati</taxon>
        <taxon>Bacillota</taxon>
        <taxon>Tissierellia</taxon>
        <taxon>Tissierellales</taxon>
        <taxon>Peptoniphilaceae</taxon>
        <taxon>Anaerococcus</taxon>
    </lineage>
</organism>